<evidence type="ECO:0000313" key="3">
    <source>
        <dbReference type="EMBL" id="EDO50081.1"/>
    </source>
</evidence>
<dbReference type="Gene3D" id="3.40.50.410">
    <property type="entry name" value="von Willebrand factor, type A domain"/>
    <property type="match status" value="1"/>
</dbReference>
<dbReference type="SUPFAM" id="SSF53300">
    <property type="entry name" value="vWA-like"/>
    <property type="match status" value="1"/>
</dbReference>
<accession>A7RFE0</accession>
<dbReference type="EMBL" id="DS469507">
    <property type="protein sequence ID" value="EDO50081.1"/>
    <property type="molecule type" value="Genomic_DNA"/>
</dbReference>
<dbReference type="InterPro" id="IPR050525">
    <property type="entry name" value="ECM_Assembly_Org"/>
</dbReference>
<feature type="domain" description="VWFA" evidence="2">
    <location>
        <begin position="6"/>
        <end position="179"/>
    </location>
</feature>
<keyword evidence="4" id="KW-1185">Reference proteome</keyword>
<dbReference type="PhylomeDB" id="A7RFE0"/>
<sequence length="203" mass="22818">CKVRLDLGFLIDGSGSIERQGRGNFGRVINFIKTIVSLLPVSPRQTRIGAVLFSSRPYLMFNFQKYRTVRQVLAALQRIRYPRGGTKTGRALRYTYSRLFRSRSRVRKQALIVLTDGKSQDSVGQPAAFIKNQGVELFAIGVGRNYRRRDLNQIASRGNVFTAKFENLGRIIGAIKSKVCRPQPITPKPVPPTVPTRPPGKLF</sequence>
<dbReference type="eggNOG" id="KOG3544">
    <property type="taxonomic scope" value="Eukaryota"/>
</dbReference>
<feature type="region of interest" description="Disordered" evidence="1">
    <location>
        <begin position="183"/>
        <end position="203"/>
    </location>
</feature>
<dbReference type="AlphaFoldDB" id="A7RFE0"/>
<dbReference type="InterPro" id="IPR002035">
    <property type="entry name" value="VWF_A"/>
</dbReference>
<protein>
    <recommendedName>
        <fullName evidence="2">VWFA domain-containing protein</fullName>
    </recommendedName>
</protein>
<proteinExistence type="predicted"/>
<organism evidence="3 4">
    <name type="scientific">Nematostella vectensis</name>
    <name type="common">Starlet sea anemone</name>
    <dbReference type="NCBI Taxonomy" id="45351"/>
    <lineage>
        <taxon>Eukaryota</taxon>
        <taxon>Metazoa</taxon>
        <taxon>Cnidaria</taxon>
        <taxon>Anthozoa</taxon>
        <taxon>Hexacorallia</taxon>
        <taxon>Actiniaria</taxon>
        <taxon>Edwardsiidae</taxon>
        <taxon>Nematostella</taxon>
    </lineage>
</organism>
<evidence type="ECO:0000313" key="4">
    <source>
        <dbReference type="Proteomes" id="UP000001593"/>
    </source>
</evidence>
<feature type="non-terminal residue" evidence="3">
    <location>
        <position position="203"/>
    </location>
</feature>
<dbReference type="Proteomes" id="UP000001593">
    <property type="component" value="Unassembled WGS sequence"/>
</dbReference>
<dbReference type="PANTHER" id="PTHR24020">
    <property type="entry name" value="COLLAGEN ALPHA"/>
    <property type="match status" value="1"/>
</dbReference>
<dbReference type="PROSITE" id="PS50234">
    <property type="entry name" value="VWFA"/>
    <property type="match status" value="1"/>
</dbReference>
<dbReference type="FunCoup" id="A7RFE0">
    <property type="interactions" value="37"/>
</dbReference>
<dbReference type="InterPro" id="IPR036465">
    <property type="entry name" value="vWFA_dom_sf"/>
</dbReference>
<dbReference type="SMART" id="SM00327">
    <property type="entry name" value="VWA"/>
    <property type="match status" value="1"/>
</dbReference>
<dbReference type="PRINTS" id="PR00453">
    <property type="entry name" value="VWFADOMAIN"/>
</dbReference>
<dbReference type="OMA" id="QRIRYPR"/>
<evidence type="ECO:0000259" key="2">
    <source>
        <dbReference type="PROSITE" id="PS50234"/>
    </source>
</evidence>
<reference evidence="3 4" key="1">
    <citation type="journal article" date="2007" name="Science">
        <title>Sea anemone genome reveals ancestral eumetazoan gene repertoire and genomic organization.</title>
        <authorList>
            <person name="Putnam N.H."/>
            <person name="Srivastava M."/>
            <person name="Hellsten U."/>
            <person name="Dirks B."/>
            <person name="Chapman J."/>
            <person name="Salamov A."/>
            <person name="Terry A."/>
            <person name="Shapiro H."/>
            <person name="Lindquist E."/>
            <person name="Kapitonov V.V."/>
            <person name="Jurka J."/>
            <person name="Genikhovich G."/>
            <person name="Grigoriev I.V."/>
            <person name="Lucas S.M."/>
            <person name="Steele R.E."/>
            <person name="Finnerty J.R."/>
            <person name="Technau U."/>
            <person name="Martindale M.Q."/>
            <person name="Rokhsar D.S."/>
        </authorList>
    </citation>
    <scope>NUCLEOTIDE SEQUENCE [LARGE SCALE GENOMIC DNA]</scope>
    <source>
        <strain evidence="4">CH2 X CH6</strain>
    </source>
</reference>
<dbReference type="STRING" id="45351.A7RFE0"/>
<feature type="compositionally biased region" description="Pro residues" evidence="1">
    <location>
        <begin position="184"/>
        <end position="203"/>
    </location>
</feature>
<dbReference type="HOGENOM" id="CLU_008905_4_1_1"/>
<dbReference type="PANTHER" id="PTHR24020:SF20">
    <property type="entry name" value="PH DOMAIN-CONTAINING PROTEIN"/>
    <property type="match status" value="1"/>
</dbReference>
<name>A7RFE0_NEMVE</name>
<dbReference type="KEGG" id="nve:5522255"/>
<dbReference type="InParanoid" id="A7RFE0"/>
<dbReference type="Pfam" id="PF00092">
    <property type="entry name" value="VWA"/>
    <property type="match status" value="1"/>
</dbReference>
<gene>
    <name evidence="3" type="ORF">NEMVEDRAFT_v1g78975</name>
</gene>
<evidence type="ECO:0000256" key="1">
    <source>
        <dbReference type="SAM" id="MobiDB-lite"/>
    </source>
</evidence>